<protein>
    <submittedName>
        <fullName evidence="2">Uncharacterized protein</fullName>
    </submittedName>
</protein>
<feature type="compositionally biased region" description="Basic residues" evidence="1">
    <location>
        <begin position="1"/>
        <end position="12"/>
    </location>
</feature>
<accession>A0AAW9D682</accession>
<feature type="compositionally biased region" description="Low complexity" evidence="1">
    <location>
        <begin position="17"/>
        <end position="29"/>
    </location>
</feature>
<reference evidence="2" key="1">
    <citation type="submission" date="2018-08" db="EMBL/GenBank/DDBJ databases">
        <title>Identification of Burkholderia cepacia strains that express a Burkholderia pseudomallei-like capsular polysaccharide.</title>
        <authorList>
            <person name="Burtnick M.N."/>
            <person name="Vongsouvath M."/>
            <person name="Newton P."/>
            <person name="Wuthiekanun V."/>
            <person name="Limmathurotsakul D."/>
            <person name="Brett P.J."/>
            <person name="Chantratita N."/>
            <person name="Dance D.A."/>
        </authorList>
    </citation>
    <scope>NUCLEOTIDE SEQUENCE</scope>
    <source>
        <strain evidence="2">SBXCC001</strain>
    </source>
</reference>
<dbReference type="EMBL" id="QXCT01000002">
    <property type="protein sequence ID" value="MDW9257496.1"/>
    <property type="molecule type" value="Genomic_DNA"/>
</dbReference>
<evidence type="ECO:0000313" key="2">
    <source>
        <dbReference type="EMBL" id="MDW9257496.1"/>
    </source>
</evidence>
<proteinExistence type="predicted"/>
<name>A0AAW9D682_BURTH</name>
<comment type="caution">
    <text evidence="2">The sequence shown here is derived from an EMBL/GenBank/DDBJ whole genome shotgun (WGS) entry which is preliminary data.</text>
</comment>
<gene>
    <name evidence="2" type="ORF">C7S16_0110</name>
</gene>
<feature type="region of interest" description="Disordered" evidence="1">
    <location>
        <begin position="1"/>
        <end position="29"/>
    </location>
</feature>
<evidence type="ECO:0000256" key="1">
    <source>
        <dbReference type="SAM" id="MobiDB-lite"/>
    </source>
</evidence>
<dbReference type="Proteomes" id="UP001272137">
    <property type="component" value="Unassembled WGS sequence"/>
</dbReference>
<dbReference type="AlphaFoldDB" id="A0AAW9D682"/>
<evidence type="ECO:0000313" key="3">
    <source>
        <dbReference type="Proteomes" id="UP001272137"/>
    </source>
</evidence>
<organism evidence="2 3">
    <name type="scientific">Burkholderia thailandensis</name>
    <dbReference type="NCBI Taxonomy" id="57975"/>
    <lineage>
        <taxon>Bacteria</taxon>
        <taxon>Pseudomonadati</taxon>
        <taxon>Pseudomonadota</taxon>
        <taxon>Betaproteobacteria</taxon>
        <taxon>Burkholderiales</taxon>
        <taxon>Burkholderiaceae</taxon>
        <taxon>Burkholderia</taxon>
        <taxon>pseudomallei group</taxon>
    </lineage>
</organism>
<sequence>MARFRTRAPHARRVGETAANPGRARRPTAAAACASAGIDVRRAIRIERGERGDRRAIRLIAGTPDVATHAVTLY</sequence>